<evidence type="ECO:0000256" key="6">
    <source>
        <dbReference type="ARBA" id="ARBA00023304"/>
    </source>
</evidence>
<dbReference type="PANTHER" id="PTHR30239">
    <property type="entry name" value="ACETOLACTATE SYNTHASE SMALL SUBUNIT"/>
    <property type="match status" value="1"/>
</dbReference>
<dbReference type="RefSeq" id="WP_147624424.1">
    <property type="nucleotide sequence ID" value="NZ_AP023321.1"/>
</dbReference>
<sequence>MKHTLSVLTENHAGVLSKVSGLFTRRGFNIDSLAVGVTEDPAISRMTIVVHGDDAVVEQVEKQLNKIIPVIKVKTFSEGEYLSRQLSLIKVAAPPSRRAELMKIAELMNARILDVSPTSMTFEFTDTLERTEVMEDLLRPFGIREIVRTGTIAIEKGASITRSKKASQDQAGPGATSP</sequence>
<reference evidence="11" key="1">
    <citation type="submission" date="2020-07" db="EMBL/GenBank/DDBJ databases">
        <title>Complete genome sequencing of Clostridia bacterium strain 12CBH8.</title>
        <authorList>
            <person name="Sakamoto M."/>
            <person name="Murakami T."/>
            <person name="Mori H."/>
        </authorList>
    </citation>
    <scope>NUCLEOTIDE SEQUENCE [LARGE SCALE GENOMIC DNA]</scope>
    <source>
        <strain evidence="11">12CBH8</strain>
    </source>
</reference>
<dbReference type="PANTHER" id="PTHR30239:SF0">
    <property type="entry name" value="ACETOLACTATE SYNTHASE SMALL SUBUNIT 1, CHLOROPLASTIC"/>
    <property type="match status" value="1"/>
</dbReference>
<comment type="function">
    <text evidence="8">Catalyzes the conversion of 2 pyruvate molecules into acetolactate in the first common step of the biosynthetic pathway of the branched-amino acids such as leucine, isoleucine, and valine.</text>
</comment>
<dbReference type="GO" id="GO:0003984">
    <property type="term" value="F:acetolactate synthase activity"/>
    <property type="evidence" value="ECO:0007669"/>
    <property type="project" value="UniProtKB-UniRule"/>
</dbReference>
<dbReference type="UniPathway" id="UPA00047">
    <property type="reaction ID" value="UER00055"/>
</dbReference>
<dbReference type="KEGG" id="sman:C12CBH8_22840"/>
<comment type="pathway">
    <text evidence="2 8">Amino-acid biosynthesis; L-valine biosynthesis; L-valine from pyruvate: step 1/4.</text>
</comment>
<dbReference type="InterPro" id="IPR045865">
    <property type="entry name" value="ACT-like_dom_sf"/>
</dbReference>
<protein>
    <recommendedName>
        <fullName evidence="8">Acetolactate synthase small subunit</fullName>
        <shortName evidence="8">AHAS</shortName>
        <shortName evidence="8">ALS</shortName>
        <ecNumber evidence="8">2.2.1.6</ecNumber>
    </recommendedName>
    <alternativeName>
        <fullName evidence="8">Acetohydroxy-acid synthase small subunit</fullName>
    </alternativeName>
</protein>
<evidence type="ECO:0000313" key="11">
    <source>
        <dbReference type="Proteomes" id="UP000593890"/>
    </source>
</evidence>
<dbReference type="EMBL" id="AP023321">
    <property type="protein sequence ID" value="BCI61645.1"/>
    <property type="molecule type" value="Genomic_DNA"/>
</dbReference>
<comment type="subunit">
    <text evidence="4 8">Dimer of large and small chains.</text>
</comment>
<evidence type="ECO:0000313" key="10">
    <source>
        <dbReference type="EMBL" id="BCI61645.1"/>
    </source>
</evidence>
<proteinExistence type="inferred from homology"/>
<accession>A0A7I8D6G4</accession>
<dbReference type="InterPro" id="IPR004789">
    <property type="entry name" value="Acetalactate_synth_ssu"/>
</dbReference>
<comment type="similarity">
    <text evidence="3 8">Belongs to the acetolactate synthase small subunit family.</text>
</comment>
<dbReference type="InterPro" id="IPR019455">
    <property type="entry name" value="Acetolactate_synth_ssu_C"/>
</dbReference>
<keyword evidence="6 8" id="KW-0100">Branched-chain amino acid biosynthesis</keyword>
<dbReference type="EC" id="2.2.1.6" evidence="8"/>
<evidence type="ECO:0000256" key="5">
    <source>
        <dbReference type="ARBA" id="ARBA00022605"/>
    </source>
</evidence>
<dbReference type="Gene3D" id="3.30.70.260">
    <property type="match status" value="1"/>
</dbReference>
<dbReference type="FunFam" id="3.30.70.260:FF:000001">
    <property type="entry name" value="Acetolactate synthase, small subunit"/>
    <property type="match status" value="1"/>
</dbReference>
<dbReference type="Pfam" id="PF10369">
    <property type="entry name" value="ALS_ss_C"/>
    <property type="match status" value="1"/>
</dbReference>
<keyword evidence="5 8" id="KW-0028">Amino-acid biosynthesis</keyword>
<dbReference type="InterPro" id="IPR027271">
    <property type="entry name" value="Acetolactate_synth/TF_NikR_C"/>
</dbReference>
<dbReference type="AlphaFoldDB" id="A0A7I8D6G4"/>
<evidence type="ECO:0000256" key="3">
    <source>
        <dbReference type="ARBA" id="ARBA00006341"/>
    </source>
</evidence>
<comment type="pathway">
    <text evidence="1 8">Amino-acid biosynthesis; L-isoleucine biosynthesis; L-isoleucine from 2-oxobutanoate: step 1/4.</text>
</comment>
<comment type="catalytic activity">
    <reaction evidence="7 8">
        <text>2 pyruvate + H(+) = (2S)-2-acetolactate + CO2</text>
        <dbReference type="Rhea" id="RHEA:25249"/>
        <dbReference type="ChEBI" id="CHEBI:15361"/>
        <dbReference type="ChEBI" id="CHEBI:15378"/>
        <dbReference type="ChEBI" id="CHEBI:16526"/>
        <dbReference type="ChEBI" id="CHEBI:58476"/>
        <dbReference type="EC" id="2.2.1.6"/>
    </reaction>
</comment>
<dbReference type="Proteomes" id="UP000593890">
    <property type="component" value="Chromosome"/>
</dbReference>
<evidence type="ECO:0000256" key="7">
    <source>
        <dbReference type="ARBA" id="ARBA00048670"/>
    </source>
</evidence>
<evidence type="ECO:0000259" key="9">
    <source>
        <dbReference type="PROSITE" id="PS51671"/>
    </source>
</evidence>
<name>A0A7I8D6G4_9FIRM</name>
<feature type="domain" description="ACT" evidence="9">
    <location>
        <begin position="4"/>
        <end position="78"/>
    </location>
</feature>
<keyword evidence="8" id="KW-0808">Transferase</keyword>
<dbReference type="Gene3D" id="3.30.70.1150">
    <property type="entry name" value="ACT-like. Chain A, domain 2"/>
    <property type="match status" value="1"/>
</dbReference>
<dbReference type="PROSITE" id="PS51671">
    <property type="entry name" value="ACT"/>
    <property type="match status" value="1"/>
</dbReference>
<evidence type="ECO:0000256" key="8">
    <source>
        <dbReference type="RuleBase" id="RU368092"/>
    </source>
</evidence>
<organism evidence="10 11">
    <name type="scientific">Solibaculum mannosilyticum</name>
    <dbReference type="NCBI Taxonomy" id="2780922"/>
    <lineage>
        <taxon>Bacteria</taxon>
        <taxon>Bacillati</taxon>
        <taxon>Bacillota</taxon>
        <taxon>Clostridia</taxon>
        <taxon>Eubacteriales</taxon>
        <taxon>Oscillospiraceae</taxon>
        <taxon>Solibaculum</taxon>
    </lineage>
</organism>
<dbReference type="SUPFAM" id="SSF55021">
    <property type="entry name" value="ACT-like"/>
    <property type="match status" value="2"/>
</dbReference>
<dbReference type="NCBIfam" id="TIGR00119">
    <property type="entry name" value="acolac_sm"/>
    <property type="match status" value="1"/>
</dbReference>
<evidence type="ECO:0000256" key="4">
    <source>
        <dbReference type="ARBA" id="ARBA00011744"/>
    </source>
</evidence>
<dbReference type="InterPro" id="IPR054480">
    <property type="entry name" value="AHAS_small-like_ACT"/>
</dbReference>
<dbReference type="GO" id="GO:0009097">
    <property type="term" value="P:isoleucine biosynthetic process"/>
    <property type="evidence" value="ECO:0007669"/>
    <property type="project" value="UniProtKB-UniRule"/>
</dbReference>
<gene>
    <name evidence="10" type="primary">ilvH_2</name>
    <name evidence="10" type="ORF">C12CBH8_22840</name>
</gene>
<keyword evidence="11" id="KW-1185">Reference proteome</keyword>
<evidence type="ECO:0000256" key="2">
    <source>
        <dbReference type="ARBA" id="ARBA00005025"/>
    </source>
</evidence>
<dbReference type="InterPro" id="IPR002912">
    <property type="entry name" value="ACT_dom"/>
</dbReference>
<dbReference type="InterPro" id="IPR039557">
    <property type="entry name" value="AHAS_ACT"/>
</dbReference>
<dbReference type="CDD" id="cd04878">
    <property type="entry name" value="ACT_AHAS"/>
    <property type="match status" value="1"/>
</dbReference>
<evidence type="ECO:0000256" key="1">
    <source>
        <dbReference type="ARBA" id="ARBA00004974"/>
    </source>
</evidence>
<dbReference type="GO" id="GO:0009099">
    <property type="term" value="P:L-valine biosynthetic process"/>
    <property type="evidence" value="ECO:0007669"/>
    <property type="project" value="UniProtKB-UniRule"/>
</dbReference>
<dbReference type="Pfam" id="PF22629">
    <property type="entry name" value="ACT_AHAS_ss"/>
    <property type="match status" value="1"/>
</dbReference>
<dbReference type="UniPathway" id="UPA00049">
    <property type="reaction ID" value="UER00059"/>
</dbReference>
<dbReference type="GO" id="GO:0005829">
    <property type="term" value="C:cytosol"/>
    <property type="evidence" value="ECO:0007669"/>
    <property type="project" value="TreeGrafter"/>
</dbReference>
<dbReference type="NCBIfam" id="NF008864">
    <property type="entry name" value="PRK11895.1"/>
    <property type="match status" value="1"/>
</dbReference>
<dbReference type="GO" id="GO:1990610">
    <property type="term" value="F:acetolactate synthase regulator activity"/>
    <property type="evidence" value="ECO:0007669"/>
    <property type="project" value="UniProtKB-UniRule"/>
</dbReference>